<dbReference type="OrthoDB" id="9791637at2"/>
<dbReference type="InterPro" id="IPR053146">
    <property type="entry name" value="QDO-like"/>
</dbReference>
<proteinExistence type="predicted"/>
<evidence type="ECO:0000313" key="2">
    <source>
        <dbReference type="EMBL" id="GEQ14465.1"/>
    </source>
</evidence>
<dbReference type="AlphaFoldDB" id="A0A512T2K0"/>
<dbReference type="PANTHER" id="PTHR36440">
    <property type="entry name" value="PUTATIVE (AFU_ORTHOLOGUE AFUA_8G07350)-RELATED"/>
    <property type="match status" value="1"/>
</dbReference>
<dbReference type="Gene3D" id="2.60.120.10">
    <property type="entry name" value="Jelly Rolls"/>
    <property type="match status" value="1"/>
</dbReference>
<reference evidence="2 3" key="1">
    <citation type="submission" date="2019-07" db="EMBL/GenBank/DDBJ databases">
        <title>Whole genome shotgun sequence of Knoellia locipacati NBRC 109775.</title>
        <authorList>
            <person name="Hosoyama A."/>
            <person name="Uohara A."/>
            <person name="Ohji S."/>
            <person name="Ichikawa N."/>
        </authorList>
    </citation>
    <scope>NUCLEOTIDE SEQUENCE [LARGE SCALE GENOMIC DNA]</scope>
    <source>
        <strain evidence="2 3">NBRC 109775</strain>
    </source>
</reference>
<name>A0A512T2K0_9MICO</name>
<comment type="caution">
    <text evidence="2">The sequence shown here is derived from an EMBL/GenBank/DDBJ whole genome shotgun (WGS) entry which is preliminary data.</text>
</comment>
<dbReference type="SUPFAM" id="SSF51182">
    <property type="entry name" value="RmlC-like cupins"/>
    <property type="match status" value="1"/>
</dbReference>
<dbReference type="Pfam" id="PF07883">
    <property type="entry name" value="Cupin_2"/>
    <property type="match status" value="1"/>
</dbReference>
<sequence length="140" mass="15618">MSVAGNPETIRLGPRQTLTVLSSDPAALELECTWTPGDPPPTHWHPSQHEHFEVLEGELTVLVDGTRRVLGAGEVLDVPPRTAHGMWNAGPSRCRARWTVTPAQRTEEMFRFLATDPGLLAKASLVWRFRHELRLGRPRG</sequence>
<dbReference type="PANTHER" id="PTHR36440:SF1">
    <property type="entry name" value="PUTATIVE (AFU_ORTHOLOGUE AFUA_8G07350)-RELATED"/>
    <property type="match status" value="1"/>
</dbReference>
<gene>
    <name evidence="2" type="ORF">KLO01_25120</name>
</gene>
<organism evidence="2 3">
    <name type="scientific">Knoellia locipacati</name>
    <dbReference type="NCBI Taxonomy" id="882824"/>
    <lineage>
        <taxon>Bacteria</taxon>
        <taxon>Bacillati</taxon>
        <taxon>Actinomycetota</taxon>
        <taxon>Actinomycetes</taxon>
        <taxon>Micrococcales</taxon>
        <taxon>Intrasporangiaceae</taxon>
        <taxon>Knoellia</taxon>
    </lineage>
</organism>
<evidence type="ECO:0000313" key="3">
    <source>
        <dbReference type="Proteomes" id="UP000321793"/>
    </source>
</evidence>
<dbReference type="InterPro" id="IPR013096">
    <property type="entry name" value="Cupin_2"/>
</dbReference>
<dbReference type="InterPro" id="IPR014710">
    <property type="entry name" value="RmlC-like_jellyroll"/>
</dbReference>
<evidence type="ECO:0000259" key="1">
    <source>
        <dbReference type="Pfam" id="PF07883"/>
    </source>
</evidence>
<dbReference type="InterPro" id="IPR011051">
    <property type="entry name" value="RmlC_Cupin_sf"/>
</dbReference>
<accession>A0A512T2K0</accession>
<feature type="domain" description="Cupin type-2" evidence="1">
    <location>
        <begin position="32"/>
        <end position="96"/>
    </location>
</feature>
<dbReference type="Proteomes" id="UP000321793">
    <property type="component" value="Unassembled WGS sequence"/>
</dbReference>
<keyword evidence="3" id="KW-1185">Reference proteome</keyword>
<protein>
    <recommendedName>
        <fullName evidence="1">Cupin type-2 domain-containing protein</fullName>
    </recommendedName>
</protein>
<dbReference type="EMBL" id="BKBA01000009">
    <property type="protein sequence ID" value="GEQ14465.1"/>
    <property type="molecule type" value="Genomic_DNA"/>
</dbReference>
<dbReference type="CDD" id="cd02208">
    <property type="entry name" value="cupin_RmlC-like"/>
    <property type="match status" value="1"/>
</dbReference>
<dbReference type="RefSeq" id="WP_147065612.1">
    <property type="nucleotide sequence ID" value="NZ_BAABDN010000002.1"/>
</dbReference>